<gene>
    <name evidence="8" type="ORF">SMAR0320_LOCUS9085</name>
    <name evidence="9" type="ORF">SMAR0320_LOCUS9086</name>
</gene>
<dbReference type="GO" id="GO:0000139">
    <property type="term" value="C:Golgi membrane"/>
    <property type="evidence" value="ECO:0007669"/>
    <property type="project" value="TreeGrafter"/>
</dbReference>
<evidence type="ECO:0000313" key="8">
    <source>
        <dbReference type="EMBL" id="CAD9597263.1"/>
    </source>
</evidence>
<dbReference type="EMBL" id="HBGZ01012743">
    <property type="protein sequence ID" value="CAD9597265.1"/>
    <property type="molecule type" value="Transcribed_RNA"/>
</dbReference>
<feature type="region of interest" description="Disordered" evidence="6">
    <location>
        <begin position="1"/>
        <end position="44"/>
    </location>
</feature>
<evidence type="ECO:0000256" key="4">
    <source>
        <dbReference type="ARBA" id="ARBA00022833"/>
    </source>
</evidence>
<dbReference type="AlphaFoldDB" id="A0A6U3V339"/>
<dbReference type="InterPro" id="IPR001164">
    <property type="entry name" value="ArfGAP_dom"/>
</dbReference>
<feature type="compositionally biased region" description="Low complexity" evidence="6">
    <location>
        <begin position="263"/>
        <end position="291"/>
    </location>
</feature>
<organism evidence="9">
    <name type="scientific">Skeletonema marinoi</name>
    <dbReference type="NCBI Taxonomy" id="267567"/>
    <lineage>
        <taxon>Eukaryota</taxon>
        <taxon>Sar</taxon>
        <taxon>Stramenopiles</taxon>
        <taxon>Ochrophyta</taxon>
        <taxon>Bacillariophyta</taxon>
        <taxon>Coscinodiscophyceae</taxon>
        <taxon>Thalassiosirophycidae</taxon>
        <taxon>Thalassiosirales</taxon>
        <taxon>Skeletonemataceae</taxon>
        <taxon>Skeletonema</taxon>
        <taxon>Skeletonema marinoi-dohrnii complex</taxon>
    </lineage>
</organism>
<proteinExistence type="predicted"/>
<protein>
    <recommendedName>
        <fullName evidence="7">Arf-GAP domain-containing protein</fullName>
    </recommendedName>
</protein>
<dbReference type="PANTHER" id="PTHR46395:SF1">
    <property type="entry name" value="ADP-RIBOSYLATION FACTOR GTPASE-ACTIVATING PROTEIN 1"/>
    <property type="match status" value="1"/>
</dbReference>
<dbReference type="GO" id="GO:0030100">
    <property type="term" value="P:regulation of endocytosis"/>
    <property type="evidence" value="ECO:0007669"/>
    <property type="project" value="TreeGrafter"/>
</dbReference>
<feature type="compositionally biased region" description="Basic and acidic residues" evidence="6">
    <location>
        <begin position="219"/>
        <end position="228"/>
    </location>
</feature>
<keyword evidence="2" id="KW-0479">Metal-binding</keyword>
<keyword evidence="4" id="KW-0862">Zinc</keyword>
<name>A0A6U3V339_9STRA</name>
<dbReference type="Gene3D" id="1.10.220.150">
    <property type="entry name" value="Arf GTPase activating protein"/>
    <property type="match status" value="1"/>
</dbReference>
<evidence type="ECO:0000313" key="9">
    <source>
        <dbReference type="EMBL" id="CAD9597265.1"/>
    </source>
</evidence>
<evidence type="ECO:0000256" key="3">
    <source>
        <dbReference type="ARBA" id="ARBA00022771"/>
    </source>
</evidence>
<dbReference type="Pfam" id="PF01412">
    <property type="entry name" value="ArfGap"/>
    <property type="match status" value="1"/>
</dbReference>
<dbReference type="EMBL" id="HBGZ01012742">
    <property type="protein sequence ID" value="CAD9597263.1"/>
    <property type="molecule type" value="Transcribed_RNA"/>
</dbReference>
<dbReference type="PRINTS" id="PR00405">
    <property type="entry name" value="REVINTRACTNG"/>
</dbReference>
<dbReference type="SUPFAM" id="SSF57863">
    <property type="entry name" value="ArfGap/RecO-like zinc finger"/>
    <property type="match status" value="1"/>
</dbReference>
<dbReference type="PANTHER" id="PTHR46395">
    <property type="entry name" value="ADP-RIBOSYLATION FACTOR GTPASE-ACTIVATING PROTEIN 1"/>
    <property type="match status" value="1"/>
</dbReference>
<feature type="region of interest" description="Disordered" evidence="6">
    <location>
        <begin position="219"/>
        <end position="315"/>
    </location>
</feature>
<sequence length="315" mass="34398">MNNDQNSTIIMPPYSSTSTNSDWASSSSSSRGSQPKAALHLSSSSKTNELLQLVAQELETMKQPPKQQSTKPAAAEQSFPPACLRLMSSLPGNLTCIDCHSRTDISWASVSFGCLMCLQCSGKHRSLGVQTSFVKSVSMDGWKVHEVLSMLEGGNEQLDQFFERHEMGKSVTDSGDGNNRINPTSPTASGTILDRYKTKAASFYRQHLINHAKELGEGGVYKGREASRSKNKKKSSPSASSSRKHQRNQQQQQQPSKPKLLPTVTESSASLAESETAASPPLSPSSQQQPLKRQRSEGKSDVSMEMSDLDLDRME</sequence>
<evidence type="ECO:0000256" key="2">
    <source>
        <dbReference type="ARBA" id="ARBA00022723"/>
    </source>
</evidence>
<dbReference type="PROSITE" id="PS50115">
    <property type="entry name" value="ARFGAP"/>
    <property type="match status" value="1"/>
</dbReference>
<keyword evidence="3 5" id="KW-0863">Zinc-finger</keyword>
<reference evidence="9" key="1">
    <citation type="submission" date="2021-01" db="EMBL/GenBank/DDBJ databases">
        <authorList>
            <person name="Corre E."/>
            <person name="Pelletier E."/>
            <person name="Niang G."/>
            <person name="Scheremetjew M."/>
            <person name="Finn R."/>
            <person name="Kale V."/>
            <person name="Holt S."/>
            <person name="Cochrane G."/>
            <person name="Meng A."/>
            <person name="Brown T."/>
            <person name="Cohen L."/>
        </authorList>
    </citation>
    <scope>NUCLEOTIDE SEQUENCE</scope>
    <source>
        <strain evidence="9">SM1012Den-03</strain>
    </source>
</reference>
<dbReference type="InterPro" id="IPR038508">
    <property type="entry name" value="ArfGAP_dom_sf"/>
</dbReference>
<dbReference type="InterPro" id="IPR037278">
    <property type="entry name" value="ARFGAP/RecO"/>
</dbReference>
<accession>A0A6U3V339</accession>
<dbReference type="GO" id="GO:0005096">
    <property type="term" value="F:GTPase activator activity"/>
    <property type="evidence" value="ECO:0007669"/>
    <property type="project" value="UniProtKB-KW"/>
</dbReference>
<feature type="region of interest" description="Disordered" evidence="6">
    <location>
        <begin position="169"/>
        <end position="190"/>
    </location>
</feature>
<evidence type="ECO:0000256" key="1">
    <source>
        <dbReference type="ARBA" id="ARBA00022468"/>
    </source>
</evidence>
<feature type="compositionally biased region" description="Polar residues" evidence="6">
    <location>
        <begin position="171"/>
        <end position="190"/>
    </location>
</feature>
<feature type="domain" description="Arf-GAP" evidence="7">
    <location>
        <begin position="81"/>
        <end position="165"/>
    </location>
</feature>
<evidence type="ECO:0000256" key="6">
    <source>
        <dbReference type="SAM" id="MobiDB-lite"/>
    </source>
</evidence>
<dbReference type="GO" id="GO:0032012">
    <property type="term" value="P:regulation of ARF protein signal transduction"/>
    <property type="evidence" value="ECO:0007669"/>
    <property type="project" value="TreeGrafter"/>
</dbReference>
<keyword evidence="1" id="KW-0343">GTPase activation</keyword>
<feature type="compositionally biased region" description="Low complexity" evidence="6">
    <location>
        <begin position="15"/>
        <end position="33"/>
    </location>
</feature>
<dbReference type="GO" id="GO:0008270">
    <property type="term" value="F:zinc ion binding"/>
    <property type="evidence" value="ECO:0007669"/>
    <property type="project" value="UniProtKB-KW"/>
</dbReference>
<dbReference type="SMART" id="SM00105">
    <property type="entry name" value="ArfGap"/>
    <property type="match status" value="1"/>
</dbReference>
<evidence type="ECO:0000256" key="5">
    <source>
        <dbReference type="PROSITE-ProRule" id="PRU00288"/>
    </source>
</evidence>
<evidence type="ECO:0000259" key="7">
    <source>
        <dbReference type="PROSITE" id="PS50115"/>
    </source>
</evidence>